<gene>
    <name evidence="1" type="ORF">UR08_11255</name>
</gene>
<organism evidence="1 2">
    <name type="scientific">Listeria kieliensis</name>
    <dbReference type="NCBI Taxonomy" id="1621700"/>
    <lineage>
        <taxon>Bacteria</taxon>
        <taxon>Bacillati</taxon>
        <taxon>Bacillota</taxon>
        <taxon>Bacilli</taxon>
        <taxon>Bacillales</taxon>
        <taxon>Listeriaceae</taxon>
        <taxon>Listeria</taxon>
    </lineage>
</organism>
<protein>
    <submittedName>
        <fullName evidence="1">Uncharacterized protein</fullName>
    </submittedName>
</protein>
<dbReference type="Proteomes" id="UP000257055">
    <property type="component" value="Unassembled WGS sequence"/>
</dbReference>
<evidence type="ECO:0000313" key="2">
    <source>
        <dbReference type="Proteomes" id="UP000257055"/>
    </source>
</evidence>
<name>A0A3D8TRW0_9LIST</name>
<sequence>MMNESDLPRHESILYFETIIKKHDKVRSLDKVDDYLYCLTLYNSKKYRVYLTNLYTVGIADVIELSNLHDINAIVTMSSWNSYTLEAKEYGQSIGIGVFIFKELMGAINYDRPAQYFSGYDKDGNKVYEGARD</sequence>
<dbReference type="AlphaFoldDB" id="A0A3D8TRW0"/>
<dbReference type="RefSeq" id="WP_115753722.1">
    <property type="nucleotide sequence ID" value="NZ_LARY01000002.1"/>
</dbReference>
<dbReference type="EMBL" id="LARY01000002">
    <property type="protein sequence ID" value="RDX01472.1"/>
    <property type="molecule type" value="Genomic_DNA"/>
</dbReference>
<accession>A0A3D8TRW0</accession>
<proteinExistence type="predicted"/>
<keyword evidence="2" id="KW-1185">Reference proteome</keyword>
<evidence type="ECO:0000313" key="1">
    <source>
        <dbReference type="EMBL" id="RDX01472.1"/>
    </source>
</evidence>
<comment type="caution">
    <text evidence="1">The sequence shown here is derived from an EMBL/GenBank/DDBJ whole genome shotgun (WGS) entry which is preliminary data.</text>
</comment>
<reference evidence="2" key="1">
    <citation type="submission" date="2015-04" db="EMBL/GenBank/DDBJ databases">
        <authorList>
            <person name="Schardt J."/>
            <person name="Mueller-Herbst S."/>
            <person name="Scherer S."/>
            <person name="Huptas C."/>
        </authorList>
    </citation>
    <scope>NUCLEOTIDE SEQUENCE [LARGE SCALE GENOMIC DNA]</scope>
    <source>
        <strain evidence="2">Kiel-L1</strain>
    </source>
</reference>